<dbReference type="Proteomes" id="UP000011185">
    <property type="component" value="Unassembled WGS sequence"/>
</dbReference>
<dbReference type="InParanoid" id="L7JW64"/>
<name>L7JW64_TRAHO</name>
<proteinExistence type="predicted"/>
<dbReference type="AlphaFoldDB" id="L7JW64"/>
<evidence type="ECO:0000313" key="2">
    <source>
        <dbReference type="Proteomes" id="UP000011185"/>
    </source>
</evidence>
<protein>
    <submittedName>
        <fullName evidence="1">Putative LRR containing protein</fullName>
    </submittedName>
</protein>
<keyword evidence="2" id="KW-1185">Reference proteome</keyword>
<dbReference type="HOGENOM" id="CLU_2460926_0_0_1"/>
<organism evidence="1 2">
    <name type="scientific">Trachipleistophora hominis</name>
    <name type="common">Microsporidian parasite</name>
    <dbReference type="NCBI Taxonomy" id="72359"/>
    <lineage>
        <taxon>Eukaryota</taxon>
        <taxon>Fungi</taxon>
        <taxon>Fungi incertae sedis</taxon>
        <taxon>Microsporidia</taxon>
        <taxon>Pleistophoridae</taxon>
        <taxon>Trachipleistophora</taxon>
    </lineage>
</organism>
<gene>
    <name evidence="1" type="ORF">THOM_1498</name>
</gene>
<evidence type="ECO:0000313" key="1">
    <source>
        <dbReference type="EMBL" id="ELQ75565.1"/>
    </source>
</evidence>
<dbReference type="VEuPathDB" id="MicrosporidiaDB:THOM_1498"/>
<reference evidence="1 2" key="1">
    <citation type="journal article" date="2012" name="PLoS Pathog.">
        <title>The genome of the obligate intracellular parasite Trachipleistophora hominis: new insights into microsporidian genome dynamics and reductive evolution.</title>
        <authorList>
            <person name="Heinz E."/>
            <person name="Williams T.A."/>
            <person name="Nakjang S."/>
            <person name="Noel C.J."/>
            <person name="Swan D.C."/>
            <person name="Goldberg A.V."/>
            <person name="Harris S.R."/>
            <person name="Weinmaier T."/>
            <person name="Markert S."/>
            <person name="Becher D."/>
            <person name="Bernhardt J."/>
            <person name="Dagan T."/>
            <person name="Hacker C."/>
            <person name="Lucocq J.M."/>
            <person name="Schweder T."/>
            <person name="Rattei T."/>
            <person name="Hall N."/>
            <person name="Hirt R.P."/>
            <person name="Embley T.M."/>
        </authorList>
    </citation>
    <scope>NUCLEOTIDE SEQUENCE [LARGE SCALE GENOMIC DNA]</scope>
</reference>
<feature type="non-terminal residue" evidence="1">
    <location>
        <position position="1"/>
    </location>
</feature>
<dbReference type="EMBL" id="JH993943">
    <property type="protein sequence ID" value="ELQ75565.1"/>
    <property type="molecule type" value="Genomic_DNA"/>
</dbReference>
<sequence length="89" mass="10229">VLHCNDSTIEVKNKLPSILTALYIQNSYIEGVLESNHRLRVIRLYNIAAEHKLAVFVNERCTTIEITNVAGQVSIPFVNKYREIFQIKN</sequence>
<accession>L7JW64</accession>